<reference evidence="1" key="1">
    <citation type="journal article" date="2021" name="Proc. Natl. Acad. Sci. U.S.A.">
        <title>A Catalog of Tens of Thousands of Viruses from Human Metagenomes Reveals Hidden Associations with Chronic Diseases.</title>
        <authorList>
            <person name="Tisza M.J."/>
            <person name="Buck C.B."/>
        </authorList>
    </citation>
    <scope>NUCLEOTIDE SEQUENCE</scope>
    <source>
        <strain evidence="1">CtKwY15</strain>
    </source>
</reference>
<accession>A0A8S5SU01</accession>
<dbReference type="EMBL" id="BK032679">
    <property type="protein sequence ID" value="DAF54432.1"/>
    <property type="molecule type" value="Genomic_DNA"/>
</dbReference>
<sequence>MEFLSSGFYIIFLNPIHFGWANNSISLGIHVFLFTPQN</sequence>
<name>A0A8S5SU01_9CAUD</name>
<organism evidence="1">
    <name type="scientific">Siphoviridae sp. ctKwY15</name>
    <dbReference type="NCBI Taxonomy" id="2827843"/>
    <lineage>
        <taxon>Viruses</taxon>
        <taxon>Duplodnaviria</taxon>
        <taxon>Heunggongvirae</taxon>
        <taxon>Uroviricota</taxon>
        <taxon>Caudoviricetes</taxon>
    </lineage>
</organism>
<protein>
    <submittedName>
        <fullName evidence="1">Uncharacterized protein</fullName>
    </submittedName>
</protein>
<evidence type="ECO:0000313" key="1">
    <source>
        <dbReference type="EMBL" id="DAF54432.1"/>
    </source>
</evidence>
<proteinExistence type="predicted"/>